<accession>A0A6M2E529</accession>
<reference evidence="1" key="1">
    <citation type="submission" date="2019-12" db="EMBL/GenBank/DDBJ databases">
        <title>The sialotranscriptome of the gopher-tortoise tick, Amblyomma tuberculatum.</title>
        <authorList>
            <person name="Karim S."/>
            <person name="Andersen J."/>
            <person name="Kumar D."/>
            <person name="Adamson S."/>
            <person name="Ennen J."/>
            <person name="Qualis C.P."/>
            <person name="Ribeiro J.M.C."/>
        </authorList>
    </citation>
    <scope>NUCLEOTIDE SEQUENCE</scope>
    <source>
        <strain evidence="1">Removed</strain>
        <tissue evidence="1">Salivary glands</tissue>
    </source>
</reference>
<dbReference type="AlphaFoldDB" id="A0A6M2E529"/>
<evidence type="ECO:0000313" key="1">
    <source>
        <dbReference type="EMBL" id="NOV52588.1"/>
    </source>
</evidence>
<sequence length="119" mass="13270">MWWSSTPVTWRTTPLPSGRCLLLFVAASRRRGLPTPTLGLPLVEAVTTFFWTGCYSRRTRCTSCSRNNRLSLRSLSWRACARGVQFSLIEGLPVEGIVAVITRTLGASVQFDCENVYLA</sequence>
<proteinExistence type="predicted"/>
<dbReference type="EMBL" id="GIDH01000645">
    <property type="protein sequence ID" value="NOV52588.1"/>
    <property type="molecule type" value="Transcribed_RNA"/>
</dbReference>
<protein>
    <submittedName>
        <fullName evidence="1">Putative secreted protein</fullName>
    </submittedName>
</protein>
<organism evidence="1">
    <name type="scientific">Amblyomma tuberculatum</name>
    <dbReference type="NCBI Taxonomy" id="48802"/>
    <lineage>
        <taxon>Eukaryota</taxon>
        <taxon>Metazoa</taxon>
        <taxon>Ecdysozoa</taxon>
        <taxon>Arthropoda</taxon>
        <taxon>Chelicerata</taxon>
        <taxon>Arachnida</taxon>
        <taxon>Acari</taxon>
        <taxon>Parasitiformes</taxon>
        <taxon>Ixodida</taxon>
        <taxon>Ixodoidea</taxon>
        <taxon>Ixodidae</taxon>
        <taxon>Amblyomminae</taxon>
        <taxon>Amblyomma</taxon>
    </lineage>
</organism>
<name>A0A6M2E529_9ACAR</name>